<dbReference type="EMBL" id="CP003273">
    <property type="protein sequence ID" value="AGL01031.1"/>
    <property type="molecule type" value="Genomic_DNA"/>
</dbReference>
<name>R4KN49_9FIRM</name>
<dbReference type="InterPro" id="IPR027417">
    <property type="entry name" value="P-loop_NTPase"/>
</dbReference>
<evidence type="ECO:0000259" key="3">
    <source>
        <dbReference type="Pfam" id="PF00685"/>
    </source>
</evidence>
<dbReference type="SUPFAM" id="SSF52540">
    <property type="entry name" value="P-loop containing nucleoside triphosphate hydrolases"/>
    <property type="match status" value="1"/>
</dbReference>
<reference evidence="4 5" key="1">
    <citation type="submission" date="2012-01" db="EMBL/GenBank/DDBJ databases">
        <title>Complete sequence of Desulfotomaculum gibsoniae DSM 7213.</title>
        <authorList>
            <consortium name="US DOE Joint Genome Institute"/>
            <person name="Lucas S."/>
            <person name="Han J."/>
            <person name="Lapidus A."/>
            <person name="Cheng J.-F."/>
            <person name="Goodwin L."/>
            <person name="Pitluck S."/>
            <person name="Peters L."/>
            <person name="Ovchinnikova G."/>
            <person name="Teshima H."/>
            <person name="Detter J.C."/>
            <person name="Han C."/>
            <person name="Tapia R."/>
            <person name="Land M."/>
            <person name="Hauser L."/>
            <person name="Kyrpides N."/>
            <person name="Ivanova N."/>
            <person name="Pagani I."/>
            <person name="Parshina S."/>
            <person name="Plugge C."/>
            <person name="Muyzer G."/>
            <person name="Kuever J."/>
            <person name="Ivanova A."/>
            <person name="Nazina T."/>
            <person name="Klenk H.-P."/>
            <person name="Brambilla E."/>
            <person name="Spring S."/>
            <person name="Stams A.F."/>
            <person name="Woyke T."/>
        </authorList>
    </citation>
    <scope>NUCLEOTIDE SEQUENCE [LARGE SCALE GENOMIC DNA]</scope>
    <source>
        <strain evidence="4 5">DSM 7213</strain>
    </source>
</reference>
<dbReference type="STRING" id="767817.Desgi_1549"/>
<evidence type="ECO:0000313" key="5">
    <source>
        <dbReference type="Proteomes" id="UP000013520"/>
    </source>
</evidence>
<dbReference type="Pfam" id="PF00685">
    <property type="entry name" value="Sulfotransfer_1"/>
    <property type="match status" value="1"/>
</dbReference>
<dbReference type="OrthoDB" id="9797480at2"/>
<keyword evidence="5" id="KW-1185">Reference proteome</keyword>
<protein>
    <submittedName>
        <fullName evidence="4">Sulfotransferase family protein</fullName>
    </submittedName>
</protein>
<gene>
    <name evidence="4" type="ORF">Desgi_1549</name>
</gene>
<dbReference type="InterPro" id="IPR000863">
    <property type="entry name" value="Sulfotransferase_dom"/>
</dbReference>
<keyword evidence="2" id="KW-0325">Glycoprotein</keyword>
<organism evidence="4 5">
    <name type="scientific">Desulfoscipio gibsoniae DSM 7213</name>
    <dbReference type="NCBI Taxonomy" id="767817"/>
    <lineage>
        <taxon>Bacteria</taxon>
        <taxon>Bacillati</taxon>
        <taxon>Bacillota</taxon>
        <taxon>Clostridia</taxon>
        <taxon>Eubacteriales</taxon>
        <taxon>Desulfallaceae</taxon>
        <taxon>Desulfoscipio</taxon>
    </lineage>
</organism>
<proteinExistence type="predicted"/>
<dbReference type="HOGENOM" id="CLU_017703_1_1_9"/>
<evidence type="ECO:0000256" key="1">
    <source>
        <dbReference type="ARBA" id="ARBA00022679"/>
    </source>
</evidence>
<accession>R4KN49</accession>
<dbReference type="GO" id="GO:0008146">
    <property type="term" value="F:sulfotransferase activity"/>
    <property type="evidence" value="ECO:0007669"/>
    <property type="project" value="InterPro"/>
</dbReference>
<sequence length="287" mass="33698">MTFPPNAYLIGAQKAGTTTLAYLLDQHPNISVSKPKETHFFSNNFYKGIDWYKSKFINLNNVCIDASTSYSMAALSEGSNLKQSRKQVIDVPKRIHSVISDAKFIYILRNPIERTYAGYWHNVRYGREKRNFVEAIKYNPMYLDISNYYGQLKIWLRYFPIESFKFILFDSLKSNPENVVRECFKHLELDELVDIDVGDVKNKSYNVSWIGRKINRLMDYQISSVALKFIYDRCSPGVHKKIKTFVSGHKSIPSIEKEEIDIMSEYFWSKNQQLSKLIRMPLDIWNY</sequence>
<dbReference type="Proteomes" id="UP000013520">
    <property type="component" value="Chromosome"/>
</dbReference>
<feature type="domain" description="Sulfotransferase" evidence="3">
    <location>
        <begin position="7"/>
        <end position="190"/>
    </location>
</feature>
<dbReference type="AlphaFoldDB" id="R4KN49"/>
<dbReference type="InterPro" id="IPR037359">
    <property type="entry name" value="NST/OST"/>
</dbReference>
<dbReference type="KEGG" id="dgi:Desgi_1549"/>
<dbReference type="PANTHER" id="PTHR10605:SF56">
    <property type="entry name" value="BIFUNCTIONAL HEPARAN SULFATE N-DEACETYLASE_N-SULFOTRANSFERASE"/>
    <property type="match status" value="1"/>
</dbReference>
<keyword evidence="1 4" id="KW-0808">Transferase</keyword>
<evidence type="ECO:0000256" key="2">
    <source>
        <dbReference type="ARBA" id="ARBA00023180"/>
    </source>
</evidence>
<dbReference type="PANTHER" id="PTHR10605">
    <property type="entry name" value="HEPARAN SULFATE SULFOTRANSFERASE"/>
    <property type="match status" value="1"/>
</dbReference>
<evidence type="ECO:0000313" key="4">
    <source>
        <dbReference type="EMBL" id="AGL01031.1"/>
    </source>
</evidence>
<dbReference type="eggNOG" id="COG0457">
    <property type="taxonomic scope" value="Bacteria"/>
</dbReference>
<dbReference type="Gene3D" id="3.40.50.300">
    <property type="entry name" value="P-loop containing nucleotide triphosphate hydrolases"/>
    <property type="match status" value="1"/>
</dbReference>
<dbReference type="RefSeq" id="WP_006523890.1">
    <property type="nucleotide sequence ID" value="NC_021184.1"/>
</dbReference>